<proteinExistence type="predicted"/>
<dbReference type="SUPFAM" id="SSF53335">
    <property type="entry name" value="S-adenosyl-L-methionine-dependent methyltransferases"/>
    <property type="match status" value="1"/>
</dbReference>
<dbReference type="InterPro" id="IPR029063">
    <property type="entry name" value="SAM-dependent_MTases_sf"/>
</dbReference>
<organism evidence="1 2">
    <name type="scientific">Cryptococcus tetragattii IND107</name>
    <dbReference type="NCBI Taxonomy" id="1296105"/>
    <lineage>
        <taxon>Eukaryota</taxon>
        <taxon>Fungi</taxon>
        <taxon>Dikarya</taxon>
        <taxon>Basidiomycota</taxon>
        <taxon>Agaricomycotina</taxon>
        <taxon>Tremellomycetes</taxon>
        <taxon>Tremellales</taxon>
        <taxon>Cryptococcaceae</taxon>
        <taxon>Cryptococcus</taxon>
        <taxon>Cryptococcus gattii species complex</taxon>
    </lineage>
</organism>
<protein>
    <recommendedName>
        <fullName evidence="3">Methyltransferase type 11 domain-containing protein</fullName>
    </recommendedName>
</protein>
<evidence type="ECO:0008006" key="3">
    <source>
        <dbReference type="Google" id="ProtNLM"/>
    </source>
</evidence>
<sequence length="382" mass="42417">MHILYLDTSSLRAIVTPLRMLLHSPRHQLPKTAFTTLRSKPLHKPILLSAMSQKAGYSSLTEQVTSAASAASQAVSDLVNKYTVHDIAKKGFAEGTNDFYDAARPSYPADALRVISSSLPSHPLKIIEPGSGTGIFSRLLLAPPSPAYPSFSIDILVAVEPSEGMRNSWWKALEKAGLGKREDNEGGKGEKKIGTVGGGFDSLGAAREYGVTAVQNGQGGVDGVIIAQAWHWCPDYDKALREIAAYLPPNAPLILIWNLEANDPQWQAELREAYQGYDLGSPQYYKGLWRKMFETPAYKELFDSSEQHTIPWSVGITEDGILDRLLSKSYLTEQHLNGERREGFIKKIRGIVRQATHEWIDKEKGIFKYNYNTDVVICRRKA</sequence>
<evidence type="ECO:0000313" key="2">
    <source>
        <dbReference type="Proteomes" id="UP000054399"/>
    </source>
</evidence>
<evidence type="ECO:0000313" key="1">
    <source>
        <dbReference type="EMBL" id="KAL0253944.1"/>
    </source>
</evidence>
<dbReference type="Gene3D" id="3.40.50.150">
    <property type="entry name" value="Vaccinia Virus protein VP39"/>
    <property type="match status" value="1"/>
</dbReference>
<gene>
    <name evidence="1" type="ORF">I308_101322</name>
</gene>
<reference evidence="1" key="2">
    <citation type="submission" date="2024-01" db="EMBL/GenBank/DDBJ databases">
        <title>Comparative genomics of Cryptococcus and Kwoniella reveals pathogenesis evolution and contrasting modes of karyotype evolution via chromosome fusion or intercentromeric recombination.</title>
        <authorList>
            <person name="Coelho M.A."/>
            <person name="David-Palma M."/>
            <person name="Shea T."/>
            <person name="Bowers K."/>
            <person name="Mcginley-Smith S."/>
            <person name="Mohammad A.W."/>
            <person name="Gnirke A."/>
            <person name="Yurkov A.M."/>
            <person name="Nowrousian M."/>
            <person name="Sun S."/>
            <person name="Cuomo C.A."/>
            <person name="Heitman J."/>
        </authorList>
    </citation>
    <scope>NUCLEOTIDE SEQUENCE</scope>
    <source>
        <strain evidence="1">IND107</strain>
    </source>
</reference>
<accession>A0ABR3C340</accession>
<comment type="caution">
    <text evidence="1">The sequence shown here is derived from an EMBL/GenBank/DDBJ whole genome shotgun (WGS) entry which is preliminary data.</text>
</comment>
<name>A0ABR3C340_9TREE</name>
<reference evidence="1" key="1">
    <citation type="submission" date="2015-01" db="EMBL/GenBank/DDBJ databases">
        <authorList>
            <consortium name="The Broad Institute Genomics Platform"/>
            <person name="Cuomo C."/>
            <person name="Litvintseva A."/>
            <person name="Chen Y."/>
            <person name="Heitman J."/>
            <person name="Sun S."/>
            <person name="Springer D."/>
            <person name="Dromer F."/>
            <person name="Young S."/>
            <person name="Zeng Q."/>
            <person name="Gargeya S."/>
            <person name="Abouelleil A."/>
            <person name="Alvarado L."/>
            <person name="Chapman S.B."/>
            <person name="Gainer-Dewar J."/>
            <person name="Goldberg J."/>
            <person name="Griggs A."/>
            <person name="Gujja S."/>
            <person name="Hansen M."/>
            <person name="Howarth C."/>
            <person name="Imamovic A."/>
            <person name="Larimer J."/>
            <person name="Murphy C."/>
            <person name="Naylor J."/>
            <person name="Pearson M."/>
            <person name="Priest M."/>
            <person name="Roberts A."/>
            <person name="Saif S."/>
            <person name="Shea T."/>
            <person name="Sykes S."/>
            <person name="Wortman J."/>
            <person name="Nusbaum C."/>
            <person name="Birren B."/>
        </authorList>
    </citation>
    <scope>NUCLEOTIDE SEQUENCE</scope>
    <source>
        <strain evidence="1">IND107</strain>
    </source>
</reference>
<dbReference type="Proteomes" id="UP000054399">
    <property type="component" value="Unassembled WGS sequence"/>
</dbReference>
<dbReference type="GeneID" id="91988180"/>
<dbReference type="RefSeq" id="XP_066616165.1">
    <property type="nucleotide sequence ID" value="XM_066755879.1"/>
</dbReference>
<keyword evidence="2" id="KW-1185">Reference proteome</keyword>
<dbReference type="EMBL" id="ATAM02000002">
    <property type="protein sequence ID" value="KAL0253944.1"/>
    <property type="molecule type" value="Genomic_DNA"/>
</dbReference>